<dbReference type="InterPro" id="IPR036291">
    <property type="entry name" value="NAD(P)-bd_dom_sf"/>
</dbReference>
<dbReference type="AlphaFoldDB" id="A0A6J4NI97"/>
<evidence type="ECO:0000256" key="3">
    <source>
        <dbReference type="ARBA" id="ARBA00022723"/>
    </source>
</evidence>
<dbReference type="GO" id="GO:0016491">
    <property type="term" value="F:oxidoreductase activity"/>
    <property type="evidence" value="ECO:0007669"/>
    <property type="project" value="UniProtKB-KW"/>
</dbReference>
<accession>A0A6J4NI97</accession>
<dbReference type="SUPFAM" id="SSF50129">
    <property type="entry name" value="GroES-like"/>
    <property type="match status" value="1"/>
</dbReference>
<dbReference type="CDD" id="cd08255">
    <property type="entry name" value="2-desacetyl-2-hydroxyethyl_bacteriochlorophyllide_like"/>
    <property type="match status" value="1"/>
</dbReference>
<dbReference type="PANTHER" id="PTHR43350">
    <property type="entry name" value="NAD-DEPENDENT ALCOHOL DEHYDROGENASE"/>
    <property type="match status" value="1"/>
</dbReference>
<comment type="similarity">
    <text evidence="2">Belongs to the zinc-containing alcohol dehydrogenase family.</text>
</comment>
<dbReference type="GO" id="GO:0046872">
    <property type="term" value="F:metal ion binding"/>
    <property type="evidence" value="ECO:0007669"/>
    <property type="project" value="UniProtKB-KW"/>
</dbReference>
<evidence type="ECO:0000256" key="2">
    <source>
        <dbReference type="ARBA" id="ARBA00008072"/>
    </source>
</evidence>
<proteinExistence type="inferred from homology"/>
<dbReference type="PANTHER" id="PTHR43350:SF19">
    <property type="entry name" value="D-GULOSIDE 3-DEHYDROGENASE"/>
    <property type="match status" value="1"/>
</dbReference>
<dbReference type="SUPFAM" id="SSF51735">
    <property type="entry name" value="NAD(P)-binding Rossmann-fold domains"/>
    <property type="match status" value="1"/>
</dbReference>
<reference evidence="7" key="1">
    <citation type="submission" date="2020-02" db="EMBL/GenBank/DDBJ databases">
        <authorList>
            <person name="Meier V. D."/>
        </authorList>
    </citation>
    <scope>NUCLEOTIDE SEQUENCE</scope>
    <source>
        <strain evidence="7">AVDCRST_MAG35</strain>
    </source>
</reference>
<dbReference type="Pfam" id="PF00107">
    <property type="entry name" value="ADH_zinc_N"/>
    <property type="match status" value="1"/>
</dbReference>
<evidence type="ECO:0000256" key="5">
    <source>
        <dbReference type="ARBA" id="ARBA00023002"/>
    </source>
</evidence>
<keyword evidence="4" id="KW-0862">Zinc</keyword>
<evidence type="ECO:0000313" key="7">
    <source>
        <dbReference type="EMBL" id="CAA9388853.1"/>
    </source>
</evidence>
<name>A0A6J4NI97_9ACTN</name>
<keyword evidence="3" id="KW-0479">Metal-binding</keyword>
<comment type="cofactor">
    <cofactor evidence="1">
        <name>Zn(2+)</name>
        <dbReference type="ChEBI" id="CHEBI:29105"/>
    </cofactor>
</comment>
<dbReference type="InterPro" id="IPR013149">
    <property type="entry name" value="ADH-like_C"/>
</dbReference>
<dbReference type="Gene3D" id="3.90.180.10">
    <property type="entry name" value="Medium-chain alcohol dehydrogenases, catalytic domain"/>
    <property type="match status" value="2"/>
</dbReference>
<keyword evidence="5" id="KW-0560">Oxidoreductase</keyword>
<protein>
    <submittedName>
        <fullName evidence="7">Zinc-type alcohol dehydrogenase YcjQ</fullName>
    </submittedName>
</protein>
<evidence type="ECO:0000256" key="1">
    <source>
        <dbReference type="ARBA" id="ARBA00001947"/>
    </source>
</evidence>
<evidence type="ECO:0000256" key="4">
    <source>
        <dbReference type="ARBA" id="ARBA00022833"/>
    </source>
</evidence>
<dbReference type="Gene3D" id="3.40.50.720">
    <property type="entry name" value="NAD(P)-binding Rossmann-like Domain"/>
    <property type="match status" value="1"/>
</dbReference>
<organism evidence="7">
    <name type="scientific">uncultured Quadrisphaera sp</name>
    <dbReference type="NCBI Taxonomy" id="904978"/>
    <lineage>
        <taxon>Bacteria</taxon>
        <taxon>Bacillati</taxon>
        <taxon>Actinomycetota</taxon>
        <taxon>Actinomycetes</taxon>
        <taxon>Kineosporiales</taxon>
        <taxon>Kineosporiaceae</taxon>
        <taxon>Quadrisphaera</taxon>
        <taxon>environmental samples</taxon>
    </lineage>
</organism>
<evidence type="ECO:0000259" key="6">
    <source>
        <dbReference type="Pfam" id="PF00107"/>
    </source>
</evidence>
<dbReference type="EMBL" id="CADCUY010000055">
    <property type="protein sequence ID" value="CAA9388853.1"/>
    <property type="molecule type" value="Genomic_DNA"/>
</dbReference>
<dbReference type="InterPro" id="IPR011032">
    <property type="entry name" value="GroES-like_sf"/>
</dbReference>
<sequence>MGRAFRFSAPRRAEVVDVEDPSPGPGEVLLATVASGISAGTELTVYRGSNPYLTTAWDPRRRLFVPGGEPRPYPWDAFGYEEVGRVTGVGSDEDRDLLGRVAWGTWGHRSSVVRPASYVRPRILPVGARPVVGVFAKIGAIALNAVLDADVHVGEDVVVFGAGVPGQVVAQLARLNGARVTVVDLVPARRELALALGAAAALDPASDDVAEAVRAATDDRGADVVIEMSGSHQALQEAVRTAAYSSRVVAAGFLQGPGTALRLGDEFHHNRIAIVGSQISGVAPHLQHRWSELRMSDAVLALEREGRLRLEELITHVVDAEEAPAAFAMLDSAPQAALQVVLDYGTDELMPPGAAVQRAVGR</sequence>
<feature type="domain" description="Alcohol dehydrogenase-like C-terminal" evidence="6">
    <location>
        <begin position="166"/>
        <end position="292"/>
    </location>
</feature>
<gene>
    <name evidence="7" type="ORF">AVDCRST_MAG35-294</name>
</gene>